<sequence>MALYRILEIYFHLRTKKRVEYKLHYLPGKKKIKNCCLTVLVVHDSDTEIPFLQDIWQHRTEEFRKVNILMKVPALKDGSFTLAESIAILLYLARKFKTPDHWYPSDLQKRARVDEYLSWQHVNIRGKGIWALCSGRVLLPLLTGQPLPPEKLESVTEELNIVLNQFEEKFLQDKPFIAGSEVSLADLVALVELMQPVGAGYDLFEERPKLAEWRRQVEEAVGKQLFQEAHEGILNAKSLTADKIAPELLEHFKHQLLKQAS</sequence>
<dbReference type="Ensembl" id="ENSACUT00000009791.1">
    <property type="protein sequence ID" value="ENSACUP00000009172.1"/>
    <property type="gene ID" value="ENSACUG00000006206.1"/>
</dbReference>
<dbReference type="InterPro" id="IPR036282">
    <property type="entry name" value="Glutathione-S-Trfase_C_sf"/>
</dbReference>
<gene>
    <name evidence="10" type="primary">GSTT2B</name>
</gene>
<keyword evidence="5" id="KW-0963">Cytoplasm</keyword>
<comment type="subunit">
    <text evidence="3">Homodimer.</text>
</comment>
<dbReference type="InterPro" id="IPR004045">
    <property type="entry name" value="Glutathione_S-Trfase_N"/>
</dbReference>
<dbReference type="AlphaFoldDB" id="A0A663MBN8"/>
<dbReference type="GO" id="GO:0005737">
    <property type="term" value="C:cytoplasm"/>
    <property type="evidence" value="ECO:0007669"/>
    <property type="project" value="UniProtKB-SubCell"/>
</dbReference>
<dbReference type="InterPro" id="IPR004046">
    <property type="entry name" value="GST_C"/>
</dbReference>
<dbReference type="EC" id="2.5.1.18" evidence="4"/>
<comment type="catalytic activity">
    <reaction evidence="7">
        <text>RX + glutathione = an S-substituted glutathione + a halide anion + H(+)</text>
        <dbReference type="Rhea" id="RHEA:16437"/>
        <dbReference type="ChEBI" id="CHEBI:15378"/>
        <dbReference type="ChEBI" id="CHEBI:16042"/>
        <dbReference type="ChEBI" id="CHEBI:17792"/>
        <dbReference type="ChEBI" id="CHEBI:57925"/>
        <dbReference type="ChEBI" id="CHEBI:90779"/>
        <dbReference type="EC" id="2.5.1.18"/>
    </reaction>
</comment>
<dbReference type="FunFam" id="1.20.1050.10:FF:000008">
    <property type="entry name" value="Glutathione S-transferase theta-1"/>
    <property type="match status" value="1"/>
</dbReference>
<evidence type="ECO:0000259" key="8">
    <source>
        <dbReference type="PROSITE" id="PS50404"/>
    </source>
</evidence>
<feature type="domain" description="GST C-terminal" evidence="9">
    <location>
        <begin position="106"/>
        <end position="239"/>
    </location>
</feature>
<dbReference type="GO" id="GO:0004364">
    <property type="term" value="F:glutathione transferase activity"/>
    <property type="evidence" value="ECO:0007669"/>
    <property type="project" value="UniProtKB-EC"/>
</dbReference>
<evidence type="ECO:0000256" key="2">
    <source>
        <dbReference type="ARBA" id="ARBA00009899"/>
    </source>
</evidence>
<dbReference type="InterPro" id="IPR010987">
    <property type="entry name" value="Glutathione-S-Trfase_C-like"/>
</dbReference>
<dbReference type="Proteomes" id="UP000472269">
    <property type="component" value="Unplaced"/>
</dbReference>
<dbReference type="InterPro" id="IPR040079">
    <property type="entry name" value="Glutathione_S-Trfase"/>
</dbReference>
<dbReference type="OMA" id="TQRICEF"/>
<dbReference type="SFLD" id="SFLDS00019">
    <property type="entry name" value="Glutathione_Transferase_(cytos"/>
    <property type="match status" value="1"/>
</dbReference>
<name>A0A663MBN8_ATHCN</name>
<comment type="subcellular location">
    <subcellularLocation>
        <location evidence="1">Cytoplasm</location>
    </subcellularLocation>
</comment>
<dbReference type="Gene3D" id="1.20.1050.10">
    <property type="match status" value="1"/>
</dbReference>
<organism evidence="10 11">
    <name type="scientific">Athene cunicularia</name>
    <name type="common">Burrowing owl</name>
    <name type="synonym">Speotyto cunicularia</name>
    <dbReference type="NCBI Taxonomy" id="194338"/>
    <lineage>
        <taxon>Eukaryota</taxon>
        <taxon>Metazoa</taxon>
        <taxon>Chordata</taxon>
        <taxon>Craniata</taxon>
        <taxon>Vertebrata</taxon>
        <taxon>Euteleostomi</taxon>
        <taxon>Archelosauria</taxon>
        <taxon>Archosauria</taxon>
        <taxon>Dinosauria</taxon>
        <taxon>Saurischia</taxon>
        <taxon>Theropoda</taxon>
        <taxon>Coelurosauria</taxon>
        <taxon>Aves</taxon>
        <taxon>Neognathae</taxon>
        <taxon>Neoaves</taxon>
        <taxon>Telluraves</taxon>
        <taxon>Strigiformes</taxon>
        <taxon>Strigidae</taxon>
        <taxon>Athene</taxon>
    </lineage>
</organism>
<keyword evidence="6" id="KW-0808">Transferase</keyword>
<reference evidence="10" key="2">
    <citation type="submission" date="2025-09" db="UniProtKB">
        <authorList>
            <consortium name="Ensembl"/>
        </authorList>
    </citation>
    <scope>IDENTIFICATION</scope>
</reference>
<evidence type="ECO:0000256" key="4">
    <source>
        <dbReference type="ARBA" id="ARBA00012452"/>
    </source>
</evidence>
<dbReference type="PANTHER" id="PTHR43917">
    <property type="match status" value="1"/>
</dbReference>
<dbReference type="PROSITE" id="PS50404">
    <property type="entry name" value="GST_NTER"/>
    <property type="match status" value="1"/>
</dbReference>
<evidence type="ECO:0000256" key="7">
    <source>
        <dbReference type="ARBA" id="ARBA00047960"/>
    </source>
</evidence>
<dbReference type="InterPro" id="IPR051369">
    <property type="entry name" value="GST_Theta"/>
</dbReference>
<feature type="domain" description="GST N-terminal" evidence="8">
    <location>
        <begin position="19"/>
        <end position="100"/>
    </location>
</feature>
<dbReference type="GO" id="GO:0006749">
    <property type="term" value="P:glutathione metabolic process"/>
    <property type="evidence" value="ECO:0007669"/>
    <property type="project" value="TreeGrafter"/>
</dbReference>
<dbReference type="CDD" id="cd03183">
    <property type="entry name" value="GST_C_Theta"/>
    <property type="match status" value="1"/>
</dbReference>
<comment type="similarity">
    <text evidence="2">Belongs to the GST superfamily. Theta family.</text>
</comment>
<evidence type="ECO:0000313" key="11">
    <source>
        <dbReference type="Proteomes" id="UP000472269"/>
    </source>
</evidence>
<dbReference type="InterPro" id="IPR040077">
    <property type="entry name" value="GST_C_Theta"/>
</dbReference>
<dbReference type="Pfam" id="PF00043">
    <property type="entry name" value="GST_C"/>
    <property type="match status" value="1"/>
</dbReference>
<dbReference type="PANTHER" id="PTHR43917:SF9">
    <property type="entry name" value="GLUTATHIONE S-TRANSFERASE THETA-1"/>
    <property type="match status" value="1"/>
</dbReference>
<accession>A0A663MBN8</accession>
<evidence type="ECO:0000256" key="1">
    <source>
        <dbReference type="ARBA" id="ARBA00004496"/>
    </source>
</evidence>
<evidence type="ECO:0000256" key="5">
    <source>
        <dbReference type="ARBA" id="ARBA00022490"/>
    </source>
</evidence>
<reference evidence="10" key="1">
    <citation type="submission" date="2025-08" db="UniProtKB">
        <authorList>
            <consortium name="Ensembl"/>
        </authorList>
    </citation>
    <scope>IDENTIFICATION</scope>
</reference>
<dbReference type="Pfam" id="PF02798">
    <property type="entry name" value="GST_N"/>
    <property type="match status" value="1"/>
</dbReference>
<keyword evidence="11" id="KW-1185">Reference proteome</keyword>
<dbReference type="Gene3D" id="3.40.30.10">
    <property type="entry name" value="Glutaredoxin"/>
    <property type="match status" value="1"/>
</dbReference>
<evidence type="ECO:0000313" key="10">
    <source>
        <dbReference type="Ensembl" id="ENSACUP00000009172.1"/>
    </source>
</evidence>
<protein>
    <recommendedName>
        <fullName evidence="4">glutathione transferase</fullName>
        <ecNumber evidence="4">2.5.1.18</ecNumber>
    </recommendedName>
</protein>
<evidence type="ECO:0000259" key="9">
    <source>
        <dbReference type="PROSITE" id="PS50405"/>
    </source>
</evidence>
<dbReference type="InterPro" id="IPR036249">
    <property type="entry name" value="Thioredoxin-like_sf"/>
</dbReference>
<dbReference type="SFLD" id="SFLDG00358">
    <property type="entry name" value="Main_(cytGST)"/>
    <property type="match status" value="1"/>
</dbReference>
<proteinExistence type="inferred from homology"/>
<evidence type="ECO:0000256" key="3">
    <source>
        <dbReference type="ARBA" id="ARBA00011738"/>
    </source>
</evidence>
<dbReference type="SUPFAM" id="SSF52833">
    <property type="entry name" value="Thioredoxin-like"/>
    <property type="match status" value="1"/>
</dbReference>
<evidence type="ECO:0000256" key="6">
    <source>
        <dbReference type="ARBA" id="ARBA00022679"/>
    </source>
</evidence>
<dbReference type="PROSITE" id="PS50405">
    <property type="entry name" value="GST_CTER"/>
    <property type="match status" value="1"/>
</dbReference>
<dbReference type="SUPFAM" id="SSF47616">
    <property type="entry name" value="GST C-terminal domain-like"/>
    <property type="match status" value="1"/>
</dbReference>